<accession>A0A1H9UIK3</accession>
<keyword evidence="3" id="KW-0547">Nucleotide-binding</keyword>
<evidence type="ECO:0000256" key="6">
    <source>
        <dbReference type="ARBA" id="ARBA00023136"/>
    </source>
</evidence>
<dbReference type="eggNOG" id="COG1132">
    <property type="taxonomic scope" value="Bacteria"/>
</dbReference>
<dbReference type="AlphaFoldDB" id="A0A1H9UIK3"/>
<feature type="transmembrane region" description="Helical" evidence="7">
    <location>
        <begin position="161"/>
        <end position="185"/>
    </location>
</feature>
<dbReference type="OrthoDB" id="1699242at2"/>
<evidence type="ECO:0000256" key="7">
    <source>
        <dbReference type="SAM" id="Phobius"/>
    </source>
</evidence>
<dbReference type="Proteomes" id="UP000182584">
    <property type="component" value="Unassembled WGS sequence"/>
</dbReference>
<sequence length="599" mass="68066">MADNKKETSLYKISSVIRVLFGTAARKYPLFFAWESIKTIVSIAQPFIAIMISPLIVDEIVGGRDLKKLIFYAAVLIICEFAATMLIEKSNSVLGKYQERLECYFDVLLGKQTMELDFQLTEDKEALDQLQKAKTGMSWYSGGVYGVAEQVFMFVGNIIKMAGLVTIIILHAPVLLLIMAVYSVFHFALTTKINKFAVASFNKLSKFNNMFGYFAWEVVDSRYGKDIRLYNAKDIILNAWKDNTKMQIDTWKWQADKEFPYDLLLEIAVFAESMFTYFYVALLAIDGAFGIGVFTQLITAEGSLENTLFNLVWNVTELVKRCNYAYEYVVFMDYPAALPKGDKHIEKKDHEIEFRHVSFAYPKTDRKILDDISIKIRSGEHLSIVGLNGAGKTTFIKLLCRLYDPIDGEILVDGVNIKEYDYKEYMQQIAPVFQDFKLFAFSMGENIAFDKASNAKMSKYTDLVGLKNLVKKLDNGFNTNIFKYFDEKGIEPSGGEQQKIAISRALFKESPIVILDEPTAALDPLAEYEVYKEFHTLVGGKTAVYISHRLSSCKFCDKIAVFSDGHIAEYGTHDELINIPSGIYAEMFEAQAKYYRDAS</sequence>
<dbReference type="GO" id="GO:0015421">
    <property type="term" value="F:ABC-type oligopeptide transporter activity"/>
    <property type="evidence" value="ECO:0007669"/>
    <property type="project" value="TreeGrafter"/>
</dbReference>
<dbReference type="PANTHER" id="PTHR43394">
    <property type="entry name" value="ATP-DEPENDENT PERMEASE MDL1, MITOCHONDRIAL"/>
    <property type="match status" value="1"/>
</dbReference>
<dbReference type="RefSeq" id="WP_074757087.1">
    <property type="nucleotide sequence ID" value="NZ_FOGJ01000018.1"/>
</dbReference>
<feature type="transmembrane region" description="Helical" evidence="7">
    <location>
        <begin position="277"/>
        <end position="298"/>
    </location>
</feature>
<dbReference type="InterPro" id="IPR003593">
    <property type="entry name" value="AAA+_ATPase"/>
</dbReference>
<dbReference type="InterPro" id="IPR027417">
    <property type="entry name" value="P-loop_NTPase"/>
</dbReference>
<dbReference type="InterPro" id="IPR003439">
    <property type="entry name" value="ABC_transporter-like_ATP-bd"/>
</dbReference>
<keyword evidence="6 7" id="KW-0472">Membrane</keyword>
<dbReference type="Pfam" id="PF00005">
    <property type="entry name" value="ABC_tran"/>
    <property type="match status" value="1"/>
</dbReference>
<evidence type="ECO:0000313" key="10">
    <source>
        <dbReference type="EMBL" id="SES08997.1"/>
    </source>
</evidence>
<name>A0A1H9UIK3_BUTFI</name>
<dbReference type="InterPro" id="IPR036640">
    <property type="entry name" value="ABC1_TM_sf"/>
</dbReference>
<dbReference type="SUPFAM" id="SSF90123">
    <property type="entry name" value="ABC transporter transmembrane region"/>
    <property type="match status" value="1"/>
</dbReference>
<feature type="domain" description="ABC transmembrane type-1" evidence="9">
    <location>
        <begin position="147"/>
        <end position="320"/>
    </location>
</feature>
<dbReference type="SMART" id="SM00382">
    <property type="entry name" value="AAA"/>
    <property type="match status" value="1"/>
</dbReference>
<evidence type="ECO:0000256" key="1">
    <source>
        <dbReference type="ARBA" id="ARBA00004651"/>
    </source>
</evidence>
<protein>
    <submittedName>
        <fullName evidence="10">ATP-binding cassette, subfamily B</fullName>
    </submittedName>
</protein>
<dbReference type="PROSITE" id="PS50929">
    <property type="entry name" value="ABC_TM1F"/>
    <property type="match status" value="1"/>
</dbReference>
<dbReference type="PROSITE" id="PS50893">
    <property type="entry name" value="ABC_TRANSPORTER_2"/>
    <property type="match status" value="1"/>
</dbReference>
<evidence type="ECO:0000259" key="9">
    <source>
        <dbReference type="PROSITE" id="PS50929"/>
    </source>
</evidence>
<evidence type="ECO:0000313" key="11">
    <source>
        <dbReference type="Proteomes" id="UP000182584"/>
    </source>
</evidence>
<evidence type="ECO:0000256" key="4">
    <source>
        <dbReference type="ARBA" id="ARBA00022840"/>
    </source>
</evidence>
<proteinExistence type="predicted"/>
<dbReference type="GO" id="GO:0016887">
    <property type="term" value="F:ATP hydrolysis activity"/>
    <property type="evidence" value="ECO:0007669"/>
    <property type="project" value="InterPro"/>
</dbReference>
<dbReference type="Gene3D" id="3.40.50.300">
    <property type="entry name" value="P-loop containing nucleotide triphosphate hydrolases"/>
    <property type="match status" value="1"/>
</dbReference>
<organism evidence="10 11">
    <name type="scientific">Butyrivibrio fibrisolvens</name>
    <dbReference type="NCBI Taxonomy" id="831"/>
    <lineage>
        <taxon>Bacteria</taxon>
        <taxon>Bacillati</taxon>
        <taxon>Bacillota</taxon>
        <taxon>Clostridia</taxon>
        <taxon>Lachnospirales</taxon>
        <taxon>Lachnospiraceae</taxon>
        <taxon>Butyrivibrio</taxon>
    </lineage>
</organism>
<reference evidence="10 11" key="1">
    <citation type="submission" date="2016-10" db="EMBL/GenBank/DDBJ databases">
        <authorList>
            <person name="de Groot N.N."/>
        </authorList>
    </citation>
    <scope>NUCLEOTIDE SEQUENCE [LARGE SCALE GENOMIC DNA]</scope>
    <source>
        <strain evidence="10 11">AR40</strain>
    </source>
</reference>
<dbReference type="SUPFAM" id="SSF52540">
    <property type="entry name" value="P-loop containing nucleoside triphosphate hydrolases"/>
    <property type="match status" value="1"/>
</dbReference>
<dbReference type="InterPro" id="IPR011527">
    <property type="entry name" value="ABC1_TM_dom"/>
</dbReference>
<evidence type="ECO:0000256" key="3">
    <source>
        <dbReference type="ARBA" id="ARBA00022741"/>
    </source>
</evidence>
<dbReference type="InterPro" id="IPR039421">
    <property type="entry name" value="Type_1_exporter"/>
</dbReference>
<evidence type="ECO:0000259" key="8">
    <source>
        <dbReference type="PROSITE" id="PS50893"/>
    </source>
</evidence>
<dbReference type="GO" id="GO:0005886">
    <property type="term" value="C:plasma membrane"/>
    <property type="evidence" value="ECO:0007669"/>
    <property type="project" value="UniProtKB-SubCell"/>
</dbReference>
<evidence type="ECO:0000256" key="2">
    <source>
        <dbReference type="ARBA" id="ARBA00022692"/>
    </source>
</evidence>
<dbReference type="Gene3D" id="1.20.1560.10">
    <property type="entry name" value="ABC transporter type 1, transmembrane domain"/>
    <property type="match status" value="1"/>
</dbReference>
<comment type="subcellular location">
    <subcellularLocation>
        <location evidence="1">Cell membrane</location>
        <topology evidence="1">Multi-pass membrane protein</topology>
    </subcellularLocation>
</comment>
<dbReference type="GO" id="GO:0005524">
    <property type="term" value="F:ATP binding"/>
    <property type="evidence" value="ECO:0007669"/>
    <property type="project" value="UniProtKB-KW"/>
</dbReference>
<feature type="transmembrane region" description="Helical" evidence="7">
    <location>
        <begin position="69"/>
        <end position="87"/>
    </location>
</feature>
<evidence type="ECO:0000256" key="5">
    <source>
        <dbReference type="ARBA" id="ARBA00022989"/>
    </source>
</evidence>
<keyword evidence="2 7" id="KW-0812">Transmembrane</keyword>
<feature type="domain" description="ABC transporter" evidence="8">
    <location>
        <begin position="352"/>
        <end position="589"/>
    </location>
</feature>
<dbReference type="PANTHER" id="PTHR43394:SF1">
    <property type="entry name" value="ATP-BINDING CASSETTE SUB-FAMILY B MEMBER 10, MITOCHONDRIAL"/>
    <property type="match status" value="1"/>
</dbReference>
<gene>
    <name evidence="10" type="ORF">SAMN04487884_118101</name>
</gene>
<keyword evidence="4 10" id="KW-0067">ATP-binding</keyword>
<feature type="transmembrane region" description="Helical" evidence="7">
    <location>
        <begin position="37"/>
        <end position="57"/>
    </location>
</feature>
<keyword evidence="5 7" id="KW-1133">Transmembrane helix</keyword>
<dbReference type="EMBL" id="FOGJ01000018">
    <property type="protein sequence ID" value="SES08997.1"/>
    <property type="molecule type" value="Genomic_DNA"/>
</dbReference>